<name>A0A379XWQ6_SALER</name>
<dbReference type="EMBL" id="UGYB01000001">
    <property type="protein sequence ID" value="SUI04350.1"/>
    <property type="molecule type" value="Genomic_DNA"/>
</dbReference>
<dbReference type="REBASE" id="415941">
    <property type="entry name" value="S2.Sen12420ORF4202P"/>
</dbReference>
<organism evidence="4 5">
    <name type="scientific">Salmonella enterica subsp. indica</name>
    <dbReference type="NCBI Taxonomy" id="59207"/>
    <lineage>
        <taxon>Bacteria</taxon>
        <taxon>Pseudomonadati</taxon>
        <taxon>Pseudomonadota</taxon>
        <taxon>Gammaproteobacteria</taxon>
        <taxon>Enterobacterales</taxon>
        <taxon>Enterobacteriaceae</taxon>
        <taxon>Salmonella</taxon>
    </lineage>
</organism>
<dbReference type="Proteomes" id="UP000254220">
    <property type="component" value="Unassembled WGS sequence"/>
</dbReference>
<keyword evidence="1" id="KW-0680">Restriction system</keyword>
<proteinExistence type="predicted"/>
<dbReference type="GO" id="GO:0009307">
    <property type="term" value="P:DNA restriction-modification system"/>
    <property type="evidence" value="ECO:0007669"/>
    <property type="project" value="UniProtKB-KW"/>
</dbReference>
<accession>A0A379XWQ6</accession>
<keyword evidence="2" id="KW-0238">DNA-binding</keyword>
<keyword evidence="3" id="KW-0175">Coiled coil</keyword>
<feature type="coiled-coil region" evidence="3">
    <location>
        <begin position="29"/>
        <end position="56"/>
    </location>
</feature>
<evidence type="ECO:0000313" key="5">
    <source>
        <dbReference type="Proteomes" id="UP000254220"/>
    </source>
</evidence>
<dbReference type="Gene3D" id="3.90.220.20">
    <property type="entry name" value="DNA methylase specificity domains"/>
    <property type="match status" value="1"/>
</dbReference>
<dbReference type="GO" id="GO:0003677">
    <property type="term" value="F:DNA binding"/>
    <property type="evidence" value="ECO:0007669"/>
    <property type="project" value="UniProtKB-KW"/>
</dbReference>
<dbReference type="InterPro" id="IPR044946">
    <property type="entry name" value="Restrct_endonuc_typeI_TRD_sf"/>
</dbReference>
<gene>
    <name evidence="4" type="ORF">NCTC12420_04200</name>
</gene>
<sequence>MDAIQSKTLKSLILPLPSMDEQNLIYEKYLVIAEKIQAEEKNLEKLLKEKEGLMNDLLTGKVHVQTKQKDTEAPHV</sequence>
<dbReference type="Gene3D" id="1.10.287.1120">
    <property type="entry name" value="Bipartite methylase S protein"/>
    <property type="match status" value="1"/>
</dbReference>
<evidence type="ECO:0000256" key="1">
    <source>
        <dbReference type="ARBA" id="ARBA00022747"/>
    </source>
</evidence>
<dbReference type="SUPFAM" id="SSF116734">
    <property type="entry name" value="DNA methylase specificity domain"/>
    <property type="match status" value="1"/>
</dbReference>
<evidence type="ECO:0000256" key="3">
    <source>
        <dbReference type="SAM" id="Coils"/>
    </source>
</evidence>
<evidence type="ECO:0000256" key="2">
    <source>
        <dbReference type="ARBA" id="ARBA00023125"/>
    </source>
</evidence>
<dbReference type="AlphaFoldDB" id="A0A379XWQ6"/>
<evidence type="ECO:0000313" key="4">
    <source>
        <dbReference type="EMBL" id="SUI04350.1"/>
    </source>
</evidence>
<protein>
    <recommendedName>
        <fullName evidence="6">Restriction endonuclease subunit S</fullName>
    </recommendedName>
</protein>
<reference evidence="4 5" key="1">
    <citation type="submission" date="2018-06" db="EMBL/GenBank/DDBJ databases">
        <authorList>
            <consortium name="Pathogen Informatics"/>
            <person name="Doyle S."/>
        </authorList>
    </citation>
    <scope>NUCLEOTIDE SEQUENCE [LARGE SCALE GENOMIC DNA]</scope>
    <source>
        <strain evidence="4 5">NCTC12420</strain>
    </source>
</reference>
<evidence type="ECO:0008006" key="6">
    <source>
        <dbReference type="Google" id="ProtNLM"/>
    </source>
</evidence>